<feature type="region of interest" description="Disordered" evidence="1">
    <location>
        <begin position="82"/>
        <end position="122"/>
    </location>
</feature>
<dbReference type="Gene3D" id="3.10.20.90">
    <property type="entry name" value="Phosphatidylinositol 3-kinase Catalytic Subunit, Chain A, domain 1"/>
    <property type="match status" value="1"/>
</dbReference>
<dbReference type="InterPro" id="IPR019413">
    <property type="entry name" value="Dsc3_ub-like_dom"/>
</dbReference>
<dbReference type="PANTHER" id="PTHR28049:SF1">
    <property type="entry name" value="DSC E3 UBIQUITIN LIGASE COMPLEX SUBUNIT 3"/>
    <property type="match status" value="1"/>
</dbReference>
<reference evidence="3" key="1">
    <citation type="journal article" date="2023" name="IMA Fungus">
        <title>Comparative genomic study of the Penicillium genus elucidates a diverse pangenome and 15 lateral gene transfer events.</title>
        <authorList>
            <person name="Petersen C."/>
            <person name="Sorensen T."/>
            <person name="Nielsen M.R."/>
            <person name="Sondergaard T.E."/>
            <person name="Sorensen J.L."/>
            <person name="Fitzpatrick D.A."/>
            <person name="Frisvad J.C."/>
            <person name="Nielsen K.L."/>
        </authorList>
    </citation>
    <scope>NUCLEOTIDE SEQUENCE</scope>
    <source>
        <strain evidence="3">IBT 15450</strain>
    </source>
</reference>
<reference evidence="3" key="2">
    <citation type="submission" date="2023-01" db="EMBL/GenBank/DDBJ databases">
        <authorList>
            <person name="Petersen C."/>
        </authorList>
    </citation>
    <scope>NUCLEOTIDE SEQUENCE</scope>
    <source>
        <strain evidence="3">IBT 15450</strain>
    </source>
</reference>
<dbReference type="CDD" id="cd17039">
    <property type="entry name" value="Ubl_ubiquitin_like"/>
    <property type="match status" value="1"/>
</dbReference>
<feature type="domain" description="DSC E3 ubiquitin ligase complex subunit 3 ubiquitin-like" evidence="2">
    <location>
        <begin position="19"/>
        <end position="135"/>
    </location>
</feature>
<evidence type="ECO:0000256" key="1">
    <source>
        <dbReference type="SAM" id="MobiDB-lite"/>
    </source>
</evidence>
<name>A0AAD6III5_PENCN</name>
<gene>
    <name evidence="3" type="ORF">N7460_004143</name>
</gene>
<accession>A0AAD6III5</accession>
<keyword evidence="4" id="KW-1185">Reference proteome</keyword>
<organism evidence="3 4">
    <name type="scientific">Penicillium canescens</name>
    <dbReference type="NCBI Taxonomy" id="5083"/>
    <lineage>
        <taxon>Eukaryota</taxon>
        <taxon>Fungi</taxon>
        <taxon>Dikarya</taxon>
        <taxon>Ascomycota</taxon>
        <taxon>Pezizomycotina</taxon>
        <taxon>Eurotiomycetes</taxon>
        <taxon>Eurotiomycetidae</taxon>
        <taxon>Eurotiales</taxon>
        <taxon>Aspergillaceae</taxon>
        <taxon>Penicillium</taxon>
    </lineage>
</organism>
<dbReference type="GO" id="GO:0044695">
    <property type="term" value="C:Dsc E3 ubiquitin ligase complex"/>
    <property type="evidence" value="ECO:0007669"/>
    <property type="project" value="InterPro"/>
</dbReference>
<protein>
    <recommendedName>
        <fullName evidence="2">DSC E3 ubiquitin ligase complex subunit 3 ubiquitin-like domain-containing protein</fullName>
    </recommendedName>
</protein>
<feature type="compositionally biased region" description="Basic and acidic residues" evidence="1">
    <location>
        <begin position="109"/>
        <end position="122"/>
    </location>
</feature>
<dbReference type="EMBL" id="JAQJZL010000003">
    <property type="protein sequence ID" value="KAJ6047996.1"/>
    <property type="molecule type" value="Genomic_DNA"/>
</dbReference>
<dbReference type="InterPro" id="IPR029071">
    <property type="entry name" value="Ubiquitin-like_domsf"/>
</dbReference>
<dbReference type="SUPFAM" id="SSF54236">
    <property type="entry name" value="Ubiquitin-like"/>
    <property type="match status" value="1"/>
</dbReference>
<feature type="compositionally biased region" description="Low complexity" evidence="1">
    <location>
        <begin position="186"/>
        <end position="199"/>
    </location>
</feature>
<dbReference type="Pfam" id="PF10302">
    <property type="entry name" value="Dsc3_N"/>
    <property type="match status" value="1"/>
</dbReference>
<dbReference type="PANTHER" id="PTHR28049">
    <property type="entry name" value="TRANSMEMBRANE PROTEIN YOR223W"/>
    <property type="match status" value="1"/>
</dbReference>
<evidence type="ECO:0000259" key="2">
    <source>
        <dbReference type="Pfam" id="PF10302"/>
    </source>
</evidence>
<sequence length="222" mass="24115">MASPFLTPHTISDKPPDLLITVRFSASIPDLQLDVPAPESTTGAGLKQLIRAELPPDLSSHRLRLIYAGRGLEDTSALTVSLKLPPSPSRSPSPALESEDQSEAATDNGLDKDKGKQPVRDTRPRLYIHCSIGDIALSESDLASEAAVASTLLLQKRKRRHPRMLRRLYSPALGNPNHSPNPKPKPSNTHPPIQQHPHPAASTVFSQPDSPRPKSQPYVPNS</sequence>
<dbReference type="GO" id="GO:0005783">
    <property type="term" value="C:endoplasmic reticulum"/>
    <property type="evidence" value="ECO:0007669"/>
    <property type="project" value="TreeGrafter"/>
</dbReference>
<evidence type="ECO:0000313" key="3">
    <source>
        <dbReference type="EMBL" id="KAJ6047996.1"/>
    </source>
</evidence>
<dbReference type="AlphaFoldDB" id="A0AAD6III5"/>
<comment type="caution">
    <text evidence="3">The sequence shown here is derived from an EMBL/GenBank/DDBJ whole genome shotgun (WGS) entry which is preliminary data.</text>
</comment>
<dbReference type="Proteomes" id="UP001219568">
    <property type="component" value="Unassembled WGS sequence"/>
</dbReference>
<dbReference type="InterPro" id="IPR045226">
    <property type="entry name" value="Dsc3"/>
</dbReference>
<evidence type="ECO:0000313" key="4">
    <source>
        <dbReference type="Proteomes" id="UP001219568"/>
    </source>
</evidence>
<proteinExistence type="predicted"/>
<feature type="region of interest" description="Disordered" evidence="1">
    <location>
        <begin position="168"/>
        <end position="222"/>
    </location>
</feature>